<feature type="domain" description="Methyltransferase type 11" evidence="1">
    <location>
        <begin position="45"/>
        <end position="139"/>
    </location>
</feature>
<dbReference type="CDD" id="cd02440">
    <property type="entry name" value="AdoMet_MTases"/>
    <property type="match status" value="1"/>
</dbReference>
<keyword evidence="2" id="KW-0808">Transferase</keyword>
<evidence type="ECO:0000313" key="2">
    <source>
        <dbReference type="EMBL" id="BBA37065.1"/>
    </source>
</evidence>
<reference evidence="2 3" key="1">
    <citation type="submission" date="2016-12" db="EMBL/GenBank/DDBJ databases">
        <title>Genome sequencing of Methylocaldum marinum.</title>
        <authorList>
            <person name="Takeuchi M."/>
            <person name="Kamagata Y."/>
            <person name="Hiraoka S."/>
            <person name="Oshima K."/>
            <person name="Hattori M."/>
            <person name="Iwasaki W."/>
        </authorList>
    </citation>
    <scope>NUCLEOTIDE SEQUENCE [LARGE SCALE GENOMIC DNA]</scope>
    <source>
        <strain evidence="2 3">S8</strain>
    </source>
</reference>
<dbReference type="GO" id="GO:0008757">
    <property type="term" value="F:S-adenosylmethionine-dependent methyltransferase activity"/>
    <property type="evidence" value="ECO:0007669"/>
    <property type="project" value="InterPro"/>
</dbReference>
<dbReference type="Gene3D" id="3.40.50.150">
    <property type="entry name" value="Vaccinia Virus protein VP39"/>
    <property type="match status" value="1"/>
</dbReference>
<dbReference type="InterPro" id="IPR029063">
    <property type="entry name" value="SAM-dependent_MTases_sf"/>
</dbReference>
<keyword evidence="2" id="KW-0489">Methyltransferase</keyword>
<sequence length="268" mass="29922">MSALSLTFDTQRLAEKYEELSSDRQFKQGKWLIEELNLVPEERVLDVGCGTGLLAEHVADIVGPSGFVVGVDPLPLRIAIANRKAKSNLVFRVGNAYDLTEFGENSFDAVYLNAVFHWLAEKEEPLQHIRRVLKSGGRLGLTTGSKEHPNRLLQIRREILSKEPYNAFPESRSGYPHWVSVAELVWLLDRNGFSISKVEVLENVIHHANADAAIDFSQASSFGNFLGHLPDELRKSAIAEIKQALEALRTSDGIRLEGRRIVAVAVRK</sequence>
<organism evidence="2 3">
    <name type="scientific">Methylocaldum marinum</name>
    <dbReference type="NCBI Taxonomy" id="1432792"/>
    <lineage>
        <taxon>Bacteria</taxon>
        <taxon>Pseudomonadati</taxon>
        <taxon>Pseudomonadota</taxon>
        <taxon>Gammaproteobacteria</taxon>
        <taxon>Methylococcales</taxon>
        <taxon>Methylococcaceae</taxon>
        <taxon>Methylocaldum</taxon>
    </lineage>
</organism>
<proteinExistence type="predicted"/>
<name>A0A250KZK1_9GAMM</name>
<dbReference type="PANTHER" id="PTHR43861">
    <property type="entry name" value="TRANS-ACONITATE 2-METHYLTRANSFERASE-RELATED"/>
    <property type="match status" value="1"/>
</dbReference>
<dbReference type="KEGG" id="mmai:sS8_5143"/>
<dbReference type="Pfam" id="PF08241">
    <property type="entry name" value="Methyltransf_11"/>
    <property type="match status" value="1"/>
</dbReference>
<evidence type="ECO:0000313" key="3">
    <source>
        <dbReference type="Proteomes" id="UP000266313"/>
    </source>
</evidence>
<evidence type="ECO:0000259" key="1">
    <source>
        <dbReference type="Pfam" id="PF08241"/>
    </source>
</evidence>
<dbReference type="InterPro" id="IPR013216">
    <property type="entry name" value="Methyltransf_11"/>
</dbReference>
<dbReference type="OrthoDB" id="9772751at2"/>
<dbReference type="RefSeq" id="WP_119632117.1">
    <property type="nucleotide sequence ID" value="NZ_AP017928.1"/>
</dbReference>
<keyword evidence="3" id="KW-1185">Reference proteome</keyword>
<protein>
    <submittedName>
        <fullName evidence="2">Trans-aconitate 2-methyltransferase</fullName>
    </submittedName>
</protein>
<dbReference type="Proteomes" id="UP000266313">
    <property type="component" value="Chromosome"/>
</dbReference>
<gene>
    <name evidence="2" type="ORF">sS8_5143</name>
</gene>
<dbReference type="AlphaFoldDB" id="A0A250KZK1"/>
<dbReference type="SUPFAM" id="SSF53335">
    <property type="entry name" value="S-adenosyl-L-methionine-dependent methyltransferases"/>
    <property type="match status" value="1"/>
</dbReference>
<accession>A0A250KZK1</accession>
<dbReference type="GO" id="GO:0032259">
    <property type="term" value="P:methylation"/>
    <property type="evidence" value="ECO:0007669"/>
    <property type="project" value="UniProtKB-KW"/>
</dbReference>
<dbReference type="EMBL" id="AP017928">
    <property type="protein sequence ID" value="BBA37065.1"/>
    <property type="molecule type" value="Genomic_DNA"/>
</dbReference>